<dbReference type="EMBL" id="MIGC01002725">
    <property type="protein sequence ID" value="PHJ20543.1"/>
    <property type="molecule type" value="Genomic_DNA"/>
</dbReference>
<accession>A0A2C6KXA5</accession>
<reference evidence="2 3" key="1">
    <citation type="journal article" date="2017" name="Int. J. Parasitol.">
        <title>The genome of the protozoan parasite Cystoisospora suis and a reverse vaccinology approach to identify vaccine candidates.</title>
        <authorList>
            <person name="Palmieri N."/>
            <person name="Shrestha A."/>
            <person name="Ruttkowski B."/>
            <person name="Beck T."/>
            <person name="Vogl C."/>
            <person name="Tomley F."/>
            <person name="Blake D.P."/>
            <person name="Joachim A."/>
        </authorList>
    </citation>
    <scope>NUCLEOTIDE SEQUENCE [LARGE SCALE GENOMIC DNA]</scope>
    <source>
        <strain evidence="2 3">Wien I</strain>
    </source>
</reference>
<feature type="non-terminal residue" evidence="2">
    <location>
        <position position="875"/>
    </location>
</feature>
<dbReference type="RefSeq" id="XP_067922230.1">
    <property type="nucleotide sequence ID" value="XM_068065797.1"/>
</dbReference>
<feature type="compositionally biased region" description="Polar residues" evidence="1">
    <location>
        <begin position="553"/>
        <end position="568"/>
    </location>
</feature>
<organism evidence="2 3">
    <name type="scientific">Cystoisospora suis</name>
    <dbReference type="NCBI Taxonomy" id="483139"/>
    <lineage>
        <taxon>Eukaryota</taxon>
        <taxon>Sar</taxon>
        <taxon>Alveolata</taxon>
        <taxon>Apicomplexa</taxon>
        <taxon>Conoidasida</taxon>
        <taxon>Coccidia</taxon>
        <taxon>Eucoccidiorida</taxon>
        <taxon>Eimeriorina</taxon>
        <taxon>Sarcocystidae</taxon>
        <taxon>Cystoisospora</taxon>
    </lineage>
</organism>
<sequence>MHQPGYFSEHGGPADVAPRSCYAVGSRMVASAIVDVNAFPLTSPTALALPSSESSSSDLSPAEADHLLSYIPFFGRLFSNRQKEEKGDRHIAAEAASCLCAPSLSSLLPNANACRLHGNVYLTAWRDNTVFCYVIPEPPSPFLPTSSSCRLPTGLPHVRTFYFVHSDAIKLARVLPEYGFLLVYAPKDEPYNPLSPGEDNLFLIQYAASEEEKYMSFSSNSSSETARCEAADDNTQPRCGGAPPTVSSPFAAFSSSASFQADSALNLSPLPIRQVFSIPEPAYPVVLVDSCPSGLFLFAADMTKHRACFFLLRAELLAAFLARTKDSPGGTSHLSAETPNEFEKSSNSKELSAVSGTSVEKESGSAFNGEPRISPVNGARGDSKAQGEIKTACLREAKAAENAGYPAPQLFGFERLPESHLLVEFFPLLPSTPTAFFLDRMRDRFFLAGFDASEGRAWLGVARFDSLLQARDTPDEVSDKGPRRFRFRDEEEVLEEVAQRGTFYEDSAGEEVRPGQNGTSVRPSVSFFPALSRLRLAAKIAASGRRRAAEENQLVNSPHPQSPRQSTVPGDEGESQGVRSRRDTSEGSVSKGDTAGLQQQASTEEAEQGDDLDEAWGCRFYRPVAVCEMARLIVSHANQIQKEEQVAQQETKQNSFFCRARWSDYERVRNNAEMEHAGFGADKNPPKPLEEDVEVTDIALSADGRRLALSFSSLEILILADQEECDRLKKNKHDSQGDRRGGHRDSVDSEENCAGLLLPWLYIPAHFIWHLRCTAALGQGPWKPGELPGAVALPEKKTGKYPCPLVASLRQTGAHVQLPQALGCTFVGNSRCEGEETGYQEQARGNAGDVLLVTVGIKASWDHNRGLWGFDSGEH</sequence>
<feature type="compositionally biased region" description="Polar residues" evidence="1">
    <location>
        <begin position="329"/>
        <end position="338"/>
    </location>
</feature>
<feature type="region of interest" description="Disordered" evidence="1">
    <location>
        <begin position="547"/>
        <end position="610"/>
    </location>
</feature>
<feature type="compositionally biased region" description="Polar residues" evidence="1">
    <location>
        <begin position="348"/>
        <end position="358"/>
    </location>
</feature>
<dbReference type="VEuPathDB" id="ToxoDB:CSUI_005627"/>
<name>A0A2C6KXA5_9APIC</name>
<feature type="region of interest" description="Disordered" evidence="1">
    <location>
        <begin position="327"/>
        <end position="385"/>
    </location>
</feature>
<keyword evidence="3" id="KW-1185">Reference proteome</keyword>
<gene>
    <name evidence="2" type="ORF">CSUI_005627</name>
</gene>
<dbReference type="AlphaFoldDB" id="A0A2C6KXA5"/>
<feature type="region of interest" description="Disordered" evidence="1">
    <location>
        <begin position="498"/>
        <end position="524"/>
    </location>
</feature>
<feature type="region of interest" description="Disordered" evidence="1">
    <location>
        <begin position="729"/>
        <end position="749"/>
    </location>
</feature>
<evidence type="ECO:0000313" key="3">
    <source>
        <dbReference type="Proteomes" id="UP000221165"/>
    </source>
</evidence>
<proteinExistence type="predicted"/>
<dbReference type="Proteomes" id="UP000221165">
    <property type="component" value="Unassembled WGS sequence"/>
</dbReference>
<evidence type="ECO:0000313" key="2">
    <source>
        <dbReference type="EMBL" id="PHJ20543.1"/>
    </source>
</evidence>
<feature type="compositionally biased region" description="Basic and acidic residues" evidence="1">
    <location>
        <begin position="729"/>
        <end position="747"/>
    </location>
</feature>
<dbReference type="GeneID" id="94429008"/>
<protein>
    <submittedName>
        <fullName evidence="2">Uncharacterized protein</fullName>
    </submittedName>
</protein>
<evidence type="ECO:0000256" key="1">
    <source>
        <dbReference type="SAM" id="MobiDB-lite"/>
    </source>
</evidence>
<dbReference type="OrthoDB" id="332461at2759"/>
<comment type="caution">
    <text evidence="2">The sequence shown here is derived from an EMBL/GenBank/DDBJ whole genome shotgun (WGS) entry which is preliminary data.</text>
</comment>